<dbReference type="SUPFAM" id="SSF53448">
    <property type="entry name" value="Nucleotide-diphospho-sugar transferases"/>
    <property type="match status" value="1"/>
</dbReference>
<accession>A0ABP9TV34</accession>
<dbReference type="Gene3D" id="3.90.550.10">
    <property type="entry name" value="Spore Coat Polysaccharide Biosynthesis Protein SpsA, Chain A"/>
    <property type="match status" value="1"/>
</dbReference>
<proteinExistence type="inferred from homology"/>
<evidence type="ECO:0000313" key="7">
    <source>
        <dbReference type="Proteomes" id="UP001501257"/>
    </source>
</evidence>
<dbReference type="Proteomes" id="UP001501257">
    <property type="component" value="Unassembled WGS sequence"/>
</dbReference>
<evidence type="ECO:0000313" key="6">
    <source>
        <dbReference type="EMBL" id="GAA5228999.1"/>
    </source>
</evidence>
<gene>
    <name evidence="6" type="ORF">GCM10025778_35380</name>
</gene>
<dbReference type="InterPro" id="IPR019290">
    <property type="entry name" value="GlycosylTrfase-like_prok"/>
</dbReference>
<evidence type="ECO:0000256" key="2">
    <source>
        <dbReference type="ARBA" id="ARBA00006739"/>
    </source>
</evidence>
<name>A0ABP9TV34_9MICC</name>
<evidence type="ECO:0000259" key="5">
    <source>
        <dbReference type="Pfam" id="PF10111"/>
    </source>
</evidence>
<sequence>MQERKFSVLVIAHGRTGHLRSLLEGVGRSTELPHEVVLVYMDEPYPEPVACCVPLRVLHVSTGVGDAGLPLARARNTAARAAEHPNLVFLDVDCIPSRTLFTALLDALQTGPVLAMAEPRYLRGPLEEAPAAGDASLLAASVSHHARKHLARNTNSSHHEMFWSLGFAIEAKVFAPLGGFDEGFAGYGAEDTDLAFRARVAGVPMRFVVEPLFHQHHAVHKPPLNHFDAIVLNARAFHARWDTWPMEGWLGAFTSMGLLEWDPLATEISVRRVPTEAEIHSSQSNEPY</sequence>
<keyword evidence="4" id="KW-0808">Transferase</keyword>
<keyword evidence="7" id="KW-1185">Reference proteome</keyword>
<evidence type="ECO:0000256" key="3">
    <source>
        <dbReference type="ARBA" id="ARBA00022676"/>
    </source>
</evidence>
<evidence type="ECO:0000256" key="1">
    <source>
        <dbReference type="ARBA" id="ARBA00004776"/>
    </source>
</evidence>
<dbReference type="PANTHER" id="PTHR43179">
    <property type="entry name" value="RHAMNOSYLTRANSFERASE WBBL"/>
    <property type="match status" value="1"/>
</dbReference>
<organism evidence="6 7">
    <name type="scientific">Paeniglutamicibacter antarcticus</name>
    <dbReference type="NCBI Taxonomy" id="494023"/>
    <lineage>
        <taxon>Bacteria</taxon>
        <taxon>Bacillati</taxon>
        <taxon>Actinomycetota</taxon>
        <taxon>Actinomycetes</taxon>
        <taxon>Micrococcales</taxon>
        <taxon>Micrococcaceae</taxon>
        <taxon>Paeniglutamicibacter</taxon>
    </lineage>
</organism>
<evidence type="ECO:0000256" key="4">
    <source>
        <dbReference type="ARBA" id="ARBA00022679"/>
    </source>
</evidence>
<keyword evidence="3" id="KW-0328">Glycosyltransferase</keyword>
<comment type="pathway">
    <text evidence="1">Cell wall biogenesis; cell wall polysaccharide biosynthesis.</text>
</comment>
<comment type="caution">
    <text evidence="6">The sequence shown here is derived from an EMBL/GenBank/DDBJ whole genome shotgun (WGS) entry which is preliminary data.</text>
</comment>
<dbReference type="EMBL" id="BAABLK010000092">
    <property type="protein sequence ID" value="GAA5228999.1"/>
    <property type="molecule type" value="Genomic_DNA"/>
</dbReference>
<dbReference type="Pfam" id="PF10111">
    <property type="entry name" value="Glyco_tranf_2_2"/>
    <property type="match status" value="1"/>
</dbReference>
<protein>
    <submittedName>
        <fullName evidence="6">Glycosyltransferase</fullName>
    </submittedName>
</protein>
<dbReference type="InterPro" id="IPR029044">
    <property type="entry name" value="Nucleotide-diphossugar_trans"/>
</dbReference>
<dbReference type="PANTHER" id="PTHR43179:SF12">
    <property type="entry name" value="GALACTOFURANOSYLTRANSFERASE GLFT2"/>
    <property type="match status" value="1"/>
</dbReference>
<comment type="similarity">
    <text evidence="2">Belongs to the glycosyltransferase 2 family.</text>
</comment>
<reference evidence="7" key="1">
    <citation type="journal article" date="2019" name="Int. J. Syst. Evol. Microbiol.">
        <title>The Global Catalogue of Microorganisms (GCM) 10K type strain sequencing project: providing services to taxonomists for standard genome sequencing and annotation.</title>
        <authorList>
            <consortium name="The Broad Institute Genomics Platform"/>
            <consortium name="The Broad Institute Genome Sequencing Center for Infectious Disease"/>
            <person name="Wu L."/>
            <person name="Ma J."/>
        </authorList>
    </citation>
    <scope>NUCLEOTIDE SEQUENCE [LARGE SCALE GENOMIC DNA]</scope>
    <source>
        <strain evidence="7">JCM 18952</strain>
    </source>
</reference>
<feature type="domain" description="Glycosyltransferase 2-like prokaryotic type" evidence="5">
    <location>
        <begin position="66"/>
        <end position="200"/>
    </location>
</feature>